<feature type="compositionally biased region" description="Basic and acidic residues" evidence="2">
    <location>
        <begin position="133"/>
        <end position="166"/>
    </location>
</feature>
<evidence type="ECO:0000313" key="4">
    <source>
        <dbReference type="EMBL" id="KAK4421304.1"/>
    </source>
</evidence>
<keyword evidence="5" id="KW-1185">Reference proteome</keyword>
<dbReference type="GO" id="GO:0006355">
    <property type="term" value="P:regulation of DNA-templated transcription"/>
    <property type="evidence" value="ECO:0007669"/>
    <property type="project" value="InterPro"/>
</dbReference>
<dbReference type="PANTHER" id="PTHR31662">
    <property type="entry name" value="BNAANNG10740D PROTEIN-RELATED"/>
    <property type="match status" value="1"/>
</dbReference>
<evidence type="ECO:0000259" key="3">
    <source>
        <dbReference type="Pfam" id="PF04504"/>
    </source>
</evidence>
<evidence type="ECO:0000256" key="1">
    <source>
        <dbReference type="ARBA" id="ARBA00010820"/>
    </source>
</evidence>
<reference evidence="4" key="1">
    <citation type="submission" date="2020-06" db="EMBL/GenBank/DDBJ databases">
        <authorList>
            <person name="Li T."/>
            <person name="Hu X."/>
            <person name="Zhang T."/>
            <person name="Song X."/>
            <person name="Zhang H."/>
            <person name="Dai N."/>
            <person name="Sheng W."/>
            <person name="Hou X."/>
            <person name="Wei L."/>
        </authorList>
    </citation>
    <scope>NUCLEOTIDE SEQUENCE</scope>
    <source>
        <strain evidence="4">3651</strain>
        <tissue evidence="4">Leaf</tissue>
    </source>
</reference>
<protein>
    <submittedName>
        <fullName evidence="4">Transcription factor</fullName>
    </submittedName>
</protein>
<proteinExistence type="inferred from homology"/>
<feature type="domain" description="Glabrous enhancer-binding protein-like DBD" evidence="3">
    <location>
        <begin position="76"/>
        <end position="170"/>
    </location>
</feature>
<dbReference type="InterPro" id="IPR007592">
    <property type="entry name" value="GEBP"/>
</dbReference>
<dbReference type="PANTHER" id="PTHR31662:SF33">
    <property type="entry name" value="DNA-BINDING STOREKEEPER PROTEIN TRANSCRIPTIONAL REGULATOR-LIKE PROTEIN"/>
    <property type="match status" value="1"/>
</dbReference>
<dbReference type="GO" id="GO:0005634">
    <property type="term" value="C:nucleus"/>
    <property type="evidence" value="ECO:0007669"/>
    <property type="project" value="TreeGrafter"/>
</dbReference>
<feature type="region of interest" description="Disordered" evidence="2">
    <location>
        <begin position="1"/>
        <end position="72"/>
    </location>
</feature>
<dbReference type="InterPro" id="IPR053932">
    <property type="entry name" value="GeBP-like_DBD"/>
</dbReference>
<feature type="compositionally biased region" description="Basic and acidic residues" evidence="2">
    <location>
        <begin position="62"/>
        <end position="72"/>
    </location>
</feature>
<evidence type="ECO:0000313" key="5">
    <source>
        <dbReference type="Proteomes" id="UP001293254"/>
    </source>
</evidence>
<comment type="caution">
    <text evidence="4">The sequence shown here is derived from an EMBL/GenBank/DDBJ whole genome shotgun (WGS) entry which is preliminary data.</text>
</comment>
<reference evidence="4" key="2">
    <citation type="journal article" date="2024" name="Plant">
        <title>Genomic evolution and insights into agronomic trait innovations of Sesamum species.</title>
        <authorList>
            <person name="Miao H."/>
            <person name="Wang L."/>
            <person name="Qu L."/>
            <person name="Liu H."/>
            <person name="Sun Y."/>
            <person name="Le M."/>
            <person name="Wang Q."/>
            <person name="Wei S."/>
            <person name="Zheng Y."/>
            <person name="Lin W."/>
            <person name="Duan Y."/>
            <person name="Cao H."/>
            <person name="Xiong S."/>
            <person name="Wang X."/>
            <person name="Wei L."/>
            <person name="Li C."/>
            <person name="Ma Q."/>
            <person name="Ju M."/>
            <person name="Zhao R."/>
            <person name="Li G."/>
            <person name="Mu C."/>
            <person name="Tian Q."/>
            <person name="Mei H."/>
            <person name="Zhang T."/>
            <person name="Gao T."/>
            <person name="Zhang H."/>
        </authorList>
    </citation>
    <scope>NUCLEOTIDE SEQUENCE</scope>
    <source>
        <strain evidence="4">3651</strain>
    </source>
</reference>
<sequence>MTRRKPNAGARKLGLKPSASEPETLAKSTGSKRLAEEKESEAKGAKRSKKKSEPEPETELENSEKKSNDDSKKQLFQRLWSEDDEIVILKGMIDYAEKKKSDPVADLNAFHDFIKDSLHVDVTRTQLQDKIRRLKKKYENNKGKEKEGKDRTFSKSHEQKAYDLSKHVWGNESGKENGSEKVVGSPKANGSVRKSQSKRVNAVENGESDDVKSMEVANGDLDRLSPAKIVSSNDVRMEERILRIGAELFEGDKTVEGEREWRKLRLEEMEVYLKKLDLMRAQTKLVLDVLKSKNH</sequence>
<feature type="compositionally biased region" description="Basic and acidic residues" evidence="2">
    <location>
        <begin position="33"/>
        <end position="44"/>
    </location>
</feature>
<dbReference type="Pfam" id="PF04504">
    <property type="entry name" value="GeBP-like_DBD"/>
    <property type="match status" value="1"/>
</dbReference>
<feature type="region of interest" description="Disordered" evidence="2">
    <location>
        <begin position="133"/>
        <end position="210"/>
    </location>
</feature>
<dbReference type="EMBL" id="JACGWO010000008">
    <property type="protein sequence ID" value="KAK4421304.1"/>
    <property type="molecule type" value="Genomic_DNA"/>
</dbReference>
<accession>A0AAE1Y167</accession>
<dbReference type="AlphaFoldDB" id="A0AAE1Y167"/>
<gene>
    <name evidence="4" type="ORF">Salat_2080900</name>
</gene>
<evidence type="ECO:0000256" key="2">
    <source>
        <dbReference type="SAM" id="MobiDB-lite"/>
    </source>
</evidence>
<organism evidence="4 5">
    <name type="scientific">Sesamum alatum</name>
    <dbReference type="NCBI Taxonomy" id="300844"/>
    <lineage>
        <taxon>Eukaryota</taxon>
        <taxon>Viridiplantae</taxon>
        <taxon>Streptophyta</taxon>
        <taxon>Embryophyta</taxon>
        <taxon>Tracheophyta</taxon>
        <taxon>Spermatophyta</taxon>
        <taxon>Magnoliopsida</taxon>
        <taxon>eudicotyledons</taxon>
        <taxon>Gunneridae</taxon>
        <taxon>Pentapetalae</taxon>
        <taxon>asterids</taxon>
        <taxon>lamiids</taxon>
        <taxon>Lamiales</taxon>
        <taxon>Pedaliaceae</taxon>
        <taxon>Sesamum</taxon>
    </lineage>
</organism>
<name>A0AAE1Y167_9LAMI</name>
<comment type="similarity">
    <text evidence="1">Belongs to the GeBP family.</text>
</comment>
<dbReference type="Proteomes" id="UP001293254">
    <property type="component" value="Unassembled WGS sequence"/>
</dbReference>